<dbReference type="STRING" id="104452.A0A0L7L537"/>
<gene>
    <name evidence="10" type="ORF">OBRU01_15154</name>
</gene>
<organism evidence="10 11">
    <name type="scientific">Operophtera brumata</name>
    <name type="common">Winter moth</name>
    <name type="synonym">Phalaena brumata</name>
    <dbReference type="NCBI Taxonomy" id="104452"/>
    <lineage>
        <taxon>Eukaryota</taxon>
        <taxon>Metazoa</taxon>
        <taxon>Ecdysozoa</taxon>
        <taxon>Arthropoda</taxon>
        <taxon>Hexapoda</taxon>
        <taxon>Insecta</taxon>
        <taxon>Pterygota</taxon>
        <taxon>Neoptera</taxon>
        <taxon>Endopterygota</taxon>
        <taxon>Lepidoptera</taxon>
        <taxon>Glossata</taxon>
        <taxon>Ditrysia</taxon>
        <taxon>Geometroidea</taxon>
        <taxon>Geometridae</taxon>
        <taxon>Larentiinae</taxon>
        <taxon>Operophtera</taxon>
    </lineage>
</organism>
<evidence type="ECO:0000256" key="3">
    <source>
        <dbReference type="ARBA" id="ARBA00022475"/>
    </source>
</evidence>
<protein>
    <submittedName>
        <fullName evidence="10">ACP receptor</fullName>
    </submittedName>
</protein>
<dbReference type="AlphaFoldDB" id="A0A0L7L537"/>
<evidence type="ECO:0000256" key="7">
    <source>
        <dbReference type="ARBA" id="ARBA00023170"/>
    </source>
</evidence>
<keyword evidence="6 8" id="KW-0472">Membrane</keyword>
<evidence type="ECO:0000256" key="4">
    <source>
        <dbReference type="ARBA" id="ARBA00022692"/>
    </source>
</evidence>
<evidence type="ECO:0000259" key="9">
    <source>
        <dbReference type="PROSITE" id="PS50262"/>
    </source>
</evidence>
<dbReference type="PROSITE" id="PS50262">
    <property type="entry name" value="G_PROTEIN_RECEP_F1_2"/>
    <property type="match status" value="1"/>
</dbReference>
<dbReference type="SUPFAM" id="SSF81321">
    <property type="entry name" value="Family A G protein-coupled receptor-like"/>
    <property type="match status" value="1"/>
</dbReference>
<dbReference type="Gene3D" id="1.20.1070.10">
    <property type="entry name" value="Rhodopsin 7-helix transmembrane proteins"/>
    <property type="match status" value="1"/>
</dbReference>
<comment type="subcellular location">
    <subcellularLocation>
        <location evidence="1">Cell membrane</location>
        <topology evidence="1">Multi-pass membrane protein</topology>
    </subcellularLocation>
</comment>
<dbReference type="InterPro" id="IPR000276">
    <property type="entry name" value="GPCR_Rhodpsn"/>
</dbReference>
<dbReference type="GO" id="GO:0032870">
    <property type="term" value="P:cellular response to hormone stimulus"/>
    <property type="evidence" value="ECO:0007669"/>
    <property type="project" value="TreeGrafter"/>
</dbReference>
<sequence>MLYCAWIGALASSLPQSVVFRVMPHPQLAGFEQCVAFDAFSSAQQEVAYNVFCMCAIKVRPYKGRGSPASLRPQRAGARAAPHVAHDGDHRERVRGLLAAIRHHGYVVTIRRTLRMTVTIVSVFATHAAHDGDHRERVRGLLAAIRHHGYLVTITRTLRMTVTIVSVFATHAAHDSDHRERVRGLLAAIRHHGYVVTIRRALRMTVTIVSVFATHASHDGDHRERVRGLLAAIRHHGYVVTIRRTLRMTVTIVNVFAVCWLPYVTMAMWYMVDRQSASRVSPRLQDLLFAMAVSNSCMNPL</sequence>
<keyword evidence="3" id="KW-1003">Cell membrane</keyword>
<dbReference type="PRINTS" id="PR00237">
    <property type="entry name" value="GPCRRHODOPSN"/>
</dbReference>
<dbReference type="InterPro" id="IPR017452">
    <property type="entry name" value="GPCR_Rhodpsn_7TM"/>
</dbReference>
<feature type="non-terminal residue" evidence="10">
    <location>
        <position position="301"/>
    </location>
</feature>
<name>A0A0L7L537_OPEBR</name>
<dbReference type="GO" id="GO:0042277">
    <property type="term" value="F:peptide binding"/>
    <property type="evidence" value="ECO:0007669"/>
    <property type="project" value="TreeGrafter"/>
</dbReference>
<accession>A0A0L7L537</accession>
<dbReference type="GO" id="GO:0005886">
    <property type="term" value="C:plasma membrane"/>
    <property type="evidence" value="ECO:0007669"/>
    <property type="project" value="UniProtKB-SubCell"/>
</dbReference>
<dbReference type="PANTHER" id="PTHR24241">
    <property type="entry name" value="NEUROPEPTIDE RECEPTOR-RELATED G-PROTEIN COUPLED RECEPTOR"/>
    <property type="match status" value="1"/>
</dbReference>
<dbReference type="Proteomes" id="UP000037510">
    <property type="component" value="Unassembled WGS sequence"/>
</dbReference>
<proteinExistence type="inferred from homology"/>
<comment type="similarity">
    <text evidence="2">Belongs to the G-protein coupled receptor 1 family.</text>
</comment>
<evidence type="ECO:0000313" key="10">
    <source>
        <dbReference type="EMBL" id="KOB70530.1"/>
    </source>
</evidence>
<comment type="caution">
    <text evidence="10">The sequence shown here is derived from an EMBL/GenBank/DDBJ whole genome shotgun (WGS) entry which is preliminary data.</text>
</comment>
<feature type="domain" description="G-protein coupled receptors family 1 profile" evidence="9">
    <location>
        <begin position="243"/>
        <end position="301"/>
    </location>
</feature>
<evidence type="ECO:0000256" key="1">
    <source>
        <dbReference type="ARBA" id="ARBA00004651"/>
    </source>
</evidence>
<feature type="transmembrane region" description="Helical" evidence="8">
    <location>
        <begin position="252"/>
        <end position="272"/>
    </location>
</feature>
<keyword evidence="11" id="KW-1185">Reference proteome</keyword>
<evidence type="ECO:0000256" key="2">
    <source>
        <dbReference type="ARBA" id="ARBA00010663"/>
    </source>
</evidence>
<keyword evidence="4 8" id="KW-0812">Transmembrane</keyword>
<keyword evidence="5 8" id="KW-1133">Transmembrane helix</keyword>
<dbReference type="EMBL" id="JTDY01002893">
    <property type="protein sequence ID" value="KOB70530.1"/>
    <property type="molecule type" value="Genomic_DNA"/>
</dbReference>
<evidence type="ECO:0000313" key="11">
    <source>
        <dbReference type="Proteomes" id="UP000037510"/>
    </source>
</evidence>
<dbReference type="GO" id="GO:0004930">
    <property type="term" value="F:G protein-coupled receptor activity"/>
    <property type="evidence" value="ECO:0007669"/>
    <property type="project" value="InterPro"/>
</dbReference>
<dbReference type="PANTHER" id="PTHR24241:SF190">
    <property type="entry name" value="CARDIOACCELERATORY PEPTIDE RECEPTOR-LIKE PROTEIN"/>
    <property type="match status" value="1"/>
</dbReference>
<evidence type="ECO:0000256" key="6">
    <source>
        <dbReference type="ARBA" id="ARBA00023136"/>
    </source>
</evidence>
<evidence type="ECO:0000256" key="8">
    <source>
        <dbReference type="SAM" id="Phobius"/>
    </source>
</evidence>
<keyword evidence="7 10" id="KW-0675">Receptor</keyword>
<reference evidence="10 11" key="1">
    <citation type="journal article" date="2015" name="Genome Biol. Evol.">
        <title>The genome of winter moth (Operophtera brumata) provides a genomic perspective on sexual dimorphism and phenology.</title>
        <authorList>
            <person name="Derks M.F."/>
            <person name="Smit S."/>
            <person name="Salis L."/>
            <person name="Schijlen E."/>
            <person name="Bossers A."/>
            <person name="Mateman C."/>
            <person name="Pijl A.S."/>
            <person name="de Ridder D."/>
            <person name="Groenen M.A."/>
            <person name="Visser M.E."/>
            <person name="Megens H.J."/>
        </authorList>
    </citation>
    <scope>NUCLEOTIDE SEQUENCE [LARGE SCALE GENOMIC DNA]</scope>
    <source>
        <strain evidence="10">WM2013NL</strain>
        <tissue evidence="10">Head and thorax</tissue>
    </source>
</reference>
<evidence type="ECO:0000256" key="5">
    <source>
        <dbReference type="ARBA" id="ARBA00022989"/>
    </source>
</evidence>